<keyword evidence="2" id="KW-1185">Reference proteome</keyword>
<dbReference type="AlphaFoldDB" id="A0A940X0A1"/>
<reference evidence="1" key="1">
    <citation type="submission" date="2021-03" db="EMBL/GenBank/DDBJ databases">
        <title>Bacillus suaedae sp. nov., isolated from Suaeda aralocaspica.</title>
        <authorList>
            <person name="Lei R.F.R."/>
        </authorList>
    </citation>
    <scope>NUCLEOTIDE SEQUENCE</scope>
    <source>
        <strain evidence="1">YZJH907-2</strain>
    </source>
</reference>
<evidence type="ECO:0000313" key="2">
    <source>
        <dbReference type="Proteomes" id="UP000678228"/>
    </source>
</evidence>
<gene>
    <name evidence="1" type="ORF">J7W16_11495</name>
</gene>
<accession>A0A940X0A1</accession>
<organism evidence="1 2">
    <name type="scientific">Halalkalibacter suaedae</name>
    <dbReference type="NCBI Taxonomy" id="2822140"/>
    <lineage>
        <taxon>Bacteria</taxon>
        <taxon>Bacillati</taxon>
        <taxon>Bacillota</taxon>
        <taxon>Bacilli</taxon>
        <taxon>Bacillales</taxon>
        <taxon>Bacillaceae</taxon>
        <taxon>Halalkalibacter</taxon>
    </lineage>
</organism>
<protein>
    <submittedName>
        <fullName evidence="1">Uncharacterized protein</fullName>
    </submittedName>
</protein>
<evidence type="ECO:0000313" key="1">
    <source>
        <dbReference type="EMBL" id="MBP3951759.1"/>
    </source>
</evidence>
<proteinExistence type="predicted"/>
<dbReference type="EMBL" id="JAGKSQ010000004">
    <property type="protein sequence ID" value="MBP3951759.1"/>
    <property type="molecule type" value="Genomic_DNA"/>
</dbReference>
<dbReference type="RefSeq" id="WP_210597449.1">
    <property type="nucleotide sequence ID" value="NZ_JAGKSQ010000004.1"/>
</dbReference>
<sequence length="213" mass="24775">MSIIQLVHAELLDSSYQEVELKTKVMITQSGLRKLRLHYNTGGHDQSVTGVIHFKKEDKEIWTFSARIRKYSGLFNNGVRFEIQAAEHHSSTYKIGGEFGSVILGESLLLKPYHLYKHNMLYTGSIICQPNKNINKVEIVIVDKQHHPLVRQKAQFKEYTPYNCLEIWEYAFKSIDVTDCLFYLEYHRSGSCLKENNFGECYNFDAVIGEYHE</sequence>
<comment type="caution">
    <text evidence="1">The sequence shown here is derived from an EMBL/GenBank/DDBJ whole genome shotgun (WGS) entry which is preliminary data.</text>
</comment>
<name>A0A940X0A1_9BACI</name>
<dbReference type="Proteomes" id="UP000678228">
    <property type="component" value="Unassembled WGS sequence"/>
</dbReference>